<keyword evidence="7" id="KW-1185">Reference proteome</keyword>
<accession>A0A914EN23</accession>
<comment type="similarity">
    <text evidence="2 6">Belongs to the TVP23 family.</text>
</comment>
<feature type="transmembrane region" description="Helical" evidence="6">
    <location>
        <begin position="142"/>
        <end position="161"/>
    </location>
</feature>
<evidence type="ECO:0000313" key="8">
    <source>
        <dbReference type="WBParaSite" id="ACRNAN_scaffold9189.g26389.t1"/>
    </source>
</evidence>
<dbReference type="Proteomes" id="UP000887540">
    <property type="component" value="Unplaced"/>
</dbReference>
<proteinExistence type="inferred from homology"/>
<keyword evidence="5 6" id="KW-0472">Membrane</keyword>
<evidence type="ECO:0000256" key="6">
    <source>
        <dbReference type="RuleBase" id="RU361206"/>
    </source>
</evidence>
<evidence type="ECO:0000256" key="1">
    <source>
        <dbReference type="ARBA" id="ARBA00004141"/>
    </source>
</evidence>
<dbReference type="InterPro" id="IPR008564">
    <property type="entry name" value="TVP23-like"/>
</dbReference>
<name>A0A914EN23_9BILA</name>
<keyword evidence="4 6" id="KW-1133">Transmembrane helix</keyword>
<dbReference type="PANTHER" id="PTHR13019">
    <property type="entry name" value="GOLGI APPARATUS MEMBRANE PROTEIN TVP23"/>
    <property type="match status" value="1"/>
</dbReference>
<evidence type="ECO:0000256" key="2">
    <source>
        <dbReference type="ARBA" id="ARBA00005467"/>
    </source>
</evidence>
<dbReference type="AlphaFoldDB" id="A0A914EN23"/>
<dbReference type="PANTHER" id="PTHR13019:SF25">
    <property type="entry name" value="GOLGI APPARATUS MEMBRANE PROTEIN TVP23 HOMOLOG"/>
    <property type="match status" value="1"/>
</dbReference>
<dbReference type="Pfam" id="PF05832">
    <property type="entry name" value="DUF846"/>
    <property type="match status" value="1"/>
</dbReference>
<comment type="subcellular location">
    <subcellularLocation>
        <location evidence="1 6">Membrane</location>
        <topology evidence="1 6">Multi-pass membrane protein</topology>
    </subcellularLocation>
</comment>
<reference evidence="8" key="1">
    <citation type="submission" date="2022-11" db="UniProtKB">
        <authorList>
            <consortium name="WormBaseParasite"/>
        </authorList>
    </citation>
    <scope>IDENTIFICATION</scope>
</reference>
<keyword evidence="3 6" id="KW-0812">Transmembrane</keyword>
<dbReference type="GO" id="GO:0009306">
    <property type="term" value="P:protein secretion"/>
    <property type="evidence" value="ECO:0007669"/>
    <property type="project" value="TreeGrafter"/>
</dbReference>
<evidence type="ECO:0000313" key="7">
    <source>
        <dbReference type="Proteomes" id="UP000887540"/>
    </source>
</evidence>
<evidence type="ECO:0000256" key="5">
    <source>
        <dbReference type="ARBA" id="ARBA00023136"/>
    </source>
</evidence>
<dbReference type="GO" id="GO:0016192">
    <property type="term" value="P:vesicle-mediated transport"/>
    <property type="evidence" value="ECO:0007669"/>
    <property type="project" value="TreeGrafter"/>
</dbReference>
<protein>
    <recommendedName>
        <fullName evidence="6">Golgi apparatus membrane protein TVP23 homolog</fullName>
    </recommendedName>
</protein>
<organism evidence="7 8">
    <name type="scientific">Acrobeloides nanus</name>
    <dbReference type="NCBI Taxonomy" id="290746"/>
    <lineage>
        <taxon>Eukaryota</taxon>
        <taxon>Metazoa</taxon>
        <taxon>Ecdysozoa</taxon>
        <taxon>Nematoda</taxon>
        <taxon>Chromadorea</taxon>
        <taxon>Rhabditida</taxon>
        <taxon>Tylenchina</taxon>
        <taxon>Cephalobomorpha</taxon>
        <taxon>Cephaloboidea</taxon>
        <taxon>Cephalobidae</taxon>
        <taxon>Acrobeloides</taxon>
    </lineage>
</organism>
<feature type="transmembrane region" description="Helical" evidence="6">
    <location>
        <begin position="51"/>
        <end position="69"/>
    </location>
</feature>
<dbReference type="GO" id="GO:0000139">
    <property type="term" value="C:Golgi membrane"/>
    <property type="evidence" value="ECO:0007669"/>
    <property type="project" value="TreeGrafter"/>
</dbReference>
<feature type="transmembrane region" description="Helical" evidence="6">
    <location>
        <begin position="115"/>
        <end position="136"/>
    </location>
</feature>
<evidence type="ECO:0000256" key="4">
    <source>
        <dbReference type="ARBA" id="ARBA00022989"/>
    </source>
</evidence>
<dbReference type="WBParaSite" id="ACRNAN_scaffold9189.g26389.t1">
    <property type="protein sequence ID" value="ACRNAN_scaffold9189.g26389.t1"/>
    <property type="gene ID" value="ACRNAN_scaffold9189.g26389"/>
</dbReference>
<evidence type="ECO:0000256" key="3">
    <source>
        <dbReference type="ARBA" id="ARBA00022692"/>
    </source>
</evidence>
<sequence>MSYNFDQNLSFGDDRPLTGLRSLKHPFVVIAHCAFRGAAIVFYVFANILSLSFIIQFLVLLALLSADFWTVKNVTGRLLVGLRWWNFVDSEGKNHWKFESAKVDPSRFDIFEIRIFWGALVVAPVFWTFLVIVAFFTFKWEWMIVALMGDLMNLANLYGYLRCKWNNTQELTNYLTKYAFLSMLTRQSQQPTTSNIQTA</sequence>